<feature type="compositionally biased region" description="Basic residues" evidence="1">
    <location>
        <begin position="1"/>
        <end position="10"/>
    </location>
</feature>
<gene>
    <name evidence="2" type="ORF">Celaphus_00012828</name>
</gene>
<evidence type="ECO:0000313" key="2">
    <source>
        <dbReference type="EMBL" id="OWK05814.1"/>
    </source>
</evidence>
<sequence>MQLAHFRQRKTKGDCTHPKKTPAKRKGTTVNAPVTEESPVAGPGDGGLLGGLDVGKNPTCGDTPDGAGAAQLQEPGRERTPPKLDGYYAEQPGVMTKMSTHAQQLAPLLVRGGPVLARSLLSTPSEHSLADSAVSFV</sequence>
<keyword evidence="3" id="KW-1185">Reference proteome</keyword>
<proteinExistence type="predicted"/>
<dbReference type="AlphaFoldDB" id="A0A212CJ04"/>
<evidence type="ECO:0000313" key="3">
    <source>
        <dbReference type="Proteomes" id="UP000242450"/>
    </source>
</evidence>
<dbReference type="EMBL" id="MKHE01000019">
    <property type="protein sequence ID" value="OWK05814.1"/>
    <property type="molecule type" value="Genomic_DNA"/>
</dbReference>
<comment type="caution">
    <text evidence="2">The sequence shown here is derived from an EMBL/GenBank/DDBJ whole genome shotgun (WGS) entry which is preliminary data.</text>
</comment>
<dbReference type="OrthoDB" id="2020852at2759"/>
<feature type="region of interest" description="Disordered" evidence="1">
    <location>
        <begin position="1"/>
        <end position="83"/>
    </location>
</feature>
<reference evidence="2 3" key="1">
    <citation type="journal article" date="2018" name="Mol. Genet. Genomics">
        <title>The red deer Cervus elaphus genome CerEla1.0: sequencing, annotating, genes, and chromosomes.</title>
        <authorList>
            <person name="Bana N.A."/>
            <person name="Nyiri A."/>
            <person name="Nagy J."/>
            <person name="Frank K."/>
            <person name="Nagy T."/>
            <person name="Steger V."/>
            <person name="Schiller M."/>
            <person name="Lakatos P."/>
            <person name="Sugar L."/>
            <person name="Horn P."/>
            <person name="Barta E."/>
            <person name="Orosz L."/>
        </authorList>
    </citation>
    <scope>NUCLEOTIDE SEQUENCE [LARGE SCALE GENOMIC DNA]</scope>
    <source>
        <strain evidence="2">Hungarian</strain>
    </source>
</reference>
<protein>
    <submittedName>
        <fullName evidence="2">Uncharacterized protein</fullName>
    </submittedName>
</protein>
<evidence type="ECO:0000256" key="1">
    <source>
        <dbReference type="SAM" id="MobiDB-lite"/>
    </source>
</evidence>
<dbReference type="Proteomes" id="UP000242450">
    <property type="component" value="Chromosome 19"/>
</dbReference>
<organism evidence="2 3">
    <name type="scientific">Cervus elaphus hippelaphus</name>
    <name type="common">European red deer</name>
    <dbReference type="NCBI Taxonomy" id="46360"/>
    <lineage>
        <taxon>Eukaryota</taxon>
        <taxon>Metazoa</taxon>
        <taxon>Chordata</taxon>
        <taxon>Craniata</taxon>
        <taxon>Vertebrata</taxon>
        <taxon>Euteleostomi</taxon>
        <taxon>Mammalia</taxon>
        <taxon>Eutheria</taxon>
        <taxon>Laurasiatheria</taxon>
        <taxon>Artiodactyla</taxon>
        <taxon>Ruminantia</taxon>
        <taxon>Pecora</taxon>
        <taxon>Cervidae</taxon>
        <taxon>Cervinae</taxon>
        <taxon>Cervus</taxon>
    </lineage>
</organism>
<feature type="compositionally biased region" description="Gly residues" evidence="1">
    <location>
        <begin position="43"/>
        <end position="53"/>
    </location>
</feature>
<accession>A0A212CJ04</accession>
<feature type="compositionally biased region" description="Basic residues" evidence="1">
    <location>
        <begin position="18"/>
        <end position="27"/>
    </location>
</feature>
<name>A0A212CJ04_CEREH</name>